<keyword evidence="1" id="KW-0732">Signal</keyword>
<reference evidence="2 3" key="1">
    <citation type="submission" date="2016-07" db="EMBL/GenBank/DDBJ databases">
        <title>Pervasive Adenine N6-methylation of Active Genes in Fungi.</title>
        <authorList>
            <consortium name="DOE Joint Genome Institute"/>
            <person name="Mondo S.J."/>
            <person name="Dannebaum R.O."/>
            <person name="Kuo R.C."/>
            <person name="Labutti K."/>
            <person name="Haridas S."/>
            <person name="Kuo A."/>
            <person name="Salamov A."/>
            <person name="Ahrendt S.R."/>
            <person name="Lipzen A."/>
            <person name="Sullivan W."/>
            <person name="Andreopoulos W.B."/>
            <person name="Clum A."/>
            <person name="Lindquist E."/>
            <person name="Daum C."/>
            <person name="Ramamoorthy G.K."/>
            <person name="Gryganskyi A."/>
            <person name="Culley D."/>
            <person name="Magnuson J.K."/>
            <person name="James T.Y."/>
            <person name="O'Malley M.A."/>
            <person name="Stajich J.E."/>
            <person name="Spatafora J.W."/>
            <person name="Visel A."/>
            <person name="Grigoriev I.V."/>
        </authorList>
    </citation>
    <scope>NUCLEOTIDE SEQUENCE [LARGE SCALE GENOMIC DNA]</scope>
    <source>
        <strain evidence="2 3">NRRL 3301</strain>
    </source>
</reference>
<protein>
    <submittedName>
        <fullName evidence="2">Uncharacterized protein</fullName>
    </submittedName>
</protein>
<feature type="signal peptide" evidence="1">
    <location>
        <begin position="1"/>
        <end position="17"/>
    </location>
</feature>
<gene>
    <name evidence="2" type="ORF">DM01DRAFT_1335609</name>
</gene>
<dbReference type="Proteomes" id="UP000242146">
    <property type="component" value="Unassembled WGS sequence"/>
</dbReference>
<organism evidence="2 3">
    <name type="scientific">Hesseltinella vesiculosa</name>
    <dbReference type="NCBI Taxonomy" id="101127"/>
    <lineage>
        <taxon>Eukaryota</taxon>
        <taxon>Fungi</taxon>
        <taxon>Fungi incertae sedis</taxon>
        <taxon>Mucoromycota</taxon>
        <taxon>Mucoromycotina</taxon>
        <taxon>Mucoromycetes</taxon>
        <taxon>Mucorales</taxon>
        <taxon>Cunninghamellaceae</taxon>
        <taxon>Hesseltinella</taxon>
    </lineage>
</organism>
<evidence type="ECO:0000256" key="1">
    <source>
        <dbReference type="SAM" id="SignalP"/>
    </source>
</evidence>
<evidence type="ECO:0000313" key="3">
    <source>
        <dbReference type="Proteomes" id="UP000242146"/>
    </source>
</evidence>
<keyword evidence="3" id="KW-1185">Reference proteome</keyword>
<dbReference type="EMBL" id="MCGT01000013">
    <property type="protein sequence ID" value="ORX54464.1"/>
    <property type="molecule type" value="Genomic_DNA"/>
</dbReference>
<comment type="caution">
    <text evidence="2">The sequence shown here is derived from an EMBL/GenBank/DDBJ whole genome shotgun (WGS) entry which is preliminary data.</text>
</comment>
<name>A0A1X2GI71_9FUNG</name>
<proteinExistence type="predicted"/>
<accession>A0A1X2GI71</accession>
<feature type="chain" id="PRO_5012981926" evidence="1">
    <location>
        <begin position="18"/>
        <end position="147"/>
    </location>
</feature>
<dbReference type="AlphaFoldDB" id="A0A1X2GI71"/>
<evidence type="ECO:0000313" key="2">
    <source>
        <dbReference type="EMBL" id="ORX54464.1"/>
    </source>
</evidence>
<sequence length="147" mass="14799">MKYSLIVAALFTASAIAAPCGNKRQRIGADVGTDVDADINAGMGDIVPEGPIGGADITNTVDTGIGLGDVPETVDTITEVPGGGVPFNDDEIKATYGEAGRGDQTATINNNAAPNNGGGLLNVNANNLLGGGLLSSTKNTIKQHQHD</sequence>